<comment type="caution">
    <text evidence="1">The sequence shown here is derived from an EMBL/GenBank/DDBJ whole genome shotgun (WGS) entry which is preliminary data.</text>
</comment>
<evidence type="ECO:0000313" key="1">
    <source>
        <dbReference type="EMBL" id="PJO62662.1"/>
    </source>
</evidence>
<protein>
    <recommendedName>
        <fullName evidence="3">Secreted protein</fullName>
    </recommendedName>
</protein>
<reference evidence="1 2" key="1">
    <citation type="submission" date="2017-11" db="EMBL/GenBank/DDBJ databases">
        <title>Molecular characterization of Burkholderia pseudomallei and closely related isolates from Vietnam.</title>
        <authorList>
            <person name="Ustinov D.V."/>
            <person name="Antonov A.S."/>
            <person name="Avdusheva E.F."/>
            <person name="Shpak I.M."/>
            <person name="Zakharova I.B."/>
            <person name="Thi L.A."/>
            <person name="Teteryatnikova N."/>
            <person name="Lopasteyskaya Y.A."/>
            <person name="Kuzyutina J.A."/>
            <person name="Ngo T.N."/>
            <person name="Victorov D.V."/>
        </authorList>
    </citation>
    <scope>NUCLEOTIDE SEQUENCE [LARGE SCALE GENOMIC DNA]</scope>
    <source>
        <strain evidence="1 2">V1512</strain>
    </source>
</reference>
<gene>
    <name evidence="1" type="ORF">CWD88_30215</name>
</gene>
<evidence type="ECO:0008006" key="3">
    <source>
        <dbReference type="Google" id="ProtNLM"/>
    </source>
</evidence>
<dbReference type="AlphaFoldDB" id="A0AAX0U2W2"/>
<proteinExistence type="predicted"/>
<organism evidence="1 2">
    <name type="scientific">Burkholderia pseudomallei</name>
    <name type="common">Pseudomonas pseudomallei</name>
    <dbReference type="NCBI Taxonomy" id="28450"/>
    <lineage>
        <taxon>Bacteria</taxon>
        <taxon>Pseudomonadati</taxon>
        <taxon>Pseudomonadota</taxon>
        <taxon>Betaproteobacteria</taxon>
        <taxon>Burkholderiales</taxon>
        <taxon>Burkholderiaceae</taxon>
        <taxon>Burkholderia</taxon>
        <taxon>pseudomallei group</taxon>
    </lineage>
</organism>
<dbReference type="EMBL" id="PHRB01000042">
    <property type="protein sequence ID" value="PJO62662.1"/>
    <property type="molecule type" value="Genomic_DNA"/>
</dbReference>
<accession>A0AAX0U2W2</accession>
<sequence>MRIHRAWFSISGIVIMGIEAVSNRPRAAARRTAARARRALRSFFMRSSCCLHGVFRRRSQPP</sequence>
<evidence type="ECO:0000313" key="2">
    <source>
        <dbReference type="Proteomes" id="UP000231878"/>
    </source>
</evidence>
<name>A0AAX0U2W2_BURPE</name>
<dbReference type="Proteomes" id="UP000231878">
    <property type="component" value="Unassembled WGS sequence"/>
</dbReference>